<dbReference type="Proteomes" id="UP001482620">
    <property type="component" value="Unassembled WGS sequence"/>
</dbReference>
<dbReference type="InterPro" id="IPR029405">
    <property type="entry name" value="APCDD1_dom"/>
</dbReference>
<dbReference type="EMBL" id="JAHRIQ010002449">
    <property type="protein sequence ID" value="MEQ2222083.1"/>
    <property type="molecule type" value="Genomic_DNA"/>
</dbReference>
<dbReference type="PANTHER" id="PTHR31021:SF2">
    <property type="entry name" value="PROTEIN APCDD1"/>
    <property type="match status" value="1"/>
</dbReference>
<comment type="subcellular location">
    <subcellularLocation>
        <location evidence="1">Cell membrane</location>
        <topology evidence="1">Single-pass type I membrane protein</topology>
    </subcellularLocation>
</comment>
<evidence type="ECO:0000259" key="11">
    <source>
        <dbReference type="SMART" id="SM01352"/>
    </source>
</evidence>
<evidence type="ECO:0000313" key="12">
    <source>
        <dbReference type="EMBL" id="MEQ2222083.1"/>
    </source>
</evidence>
<accession>A0ABV0SRE4</accession>
<feature type="domain" description="APCDD1" evidence="11">
    <location>
        <begin position="41"/>
        <end position="259"/>
    </location>
</feature>
<evidence type="ECO:0000256" key="4">
    <source>
        <dbReference type="ARBA" id="ARBA00022692"/>
    </source>
</evidence>
<keyword evidence="13" id="KW-1185">Reference proteome</keyword>
<keyword evidence="5 10" id="KW-0732">Signal</keyword>
<sequence>MDLTPAVLLVAFLVWAEGSSLPYSSHRSLRKTFGPPSKDSLCNHMLKHLHNGARITVQMPPNLEGHWVSTSCEVRPGPEFLTRSYRFYPNNTFQAHQFYYEDNHCTKPTYTLVIHGRLRLRQTSWIVRGGTEAEYQLHQVQTVYHTVAKAKELSQRLSHSCRGATKGPWEPGMIYELWNEEGGYDCSRELNFTMHELQLLRVEKQYLHHNLDHLVEELFLGDIHTEPTQRLYYKPSSYQIPLQNAKAGSELSCGFAGAA</sequence>
<evidence type="ECO:0000256" key="6">
    <source>
        <dbReference type="ARBA" id="ARBA00023136"/>
    </source>
</evidence>
<keyword evidence="4" id="KW-0812">Transmembrane</keyword>
<dbReference type="SMART" id="SM01352">
    <property type="entry name" value="APCDDC"/>
    <property type="match status" value="1"/>
</dbReference>
<evidence type="ECO:0000313" key="13">
    <source>
        <dbReference type="Proteomes" id="UP001482620"/>
    </source>
</evidence>
<evidence type="ECO:0000256" key="8">
    <source>
        <dbReference type="ARBA" id="ARBA00038384"/>
    </source>
</evidence>
<evidence type="ECO:0000256" key="3">
    <source>
        <dbReference type="ARBA" id="ARBA00022687"/>
    </source>
</evidence>
<keyword evidence="7" id="KW-0325">Glycoprotein</keyword>
<keyword evidence="6" id="KW-0472">Membrane</keyword>
<reference evidence="12 13" key="1">
    <citation type="submission" date="2021-06" db="EMBL/GenBank/DDBJ databases">
        <authorList>
            <person name="Palmer J.M."/>
        </authorList>
    </citation>
    <scope>NUCLEOTIDE SEQUENCE [LARGE SCALE GENOMIC DNA]</scope>
    <source>
        <strain evidence="13">if_2019</strain>
        <tissue evidence="12">Muscle</tissue>
    </source>
</reference>
<feature type="chain" id="PRO_5046631851" description="Protein APCDD1" evidence="10">
    <location>
        <begin position="19"/>
        <end position="259"/>
    </location>
</feature>
<comment type="caution">
    <text evidence="12">The sequence shown here is derived from an EMBL/GenBank/DDBJ whole genome shotgun (WGS) entry which is preliminary data.</text>
</comment>
<dbReference type="InterPro" id="IPR042425">
    <property type="entry name" value="APCDD1"/>
</dbReference>
<evidence type="ECO:0000256" key="10">
    <source>
        <dbReference type="SAM" id="SignalP"/>
    </source>
</evidence>
<keyword evidence="3" id="KW-0879">Wnt signaling pathway</keyword>
<evidence type="ECO:0000256" key="9">
    <source>
        <dbReference type="ARBA" id="ARBA00040474"/>
    </source>
</evidence>
<evidence type="ECO:0000256" key="2">
    <source>
        <dbReference type="ARBA" id="ARBA00022475"/>
    </source>
</evidence>
<proteinExistence type="inferred from homology"/>
<dbReference type="Pfam" id="PF14921">
    <property type="entry name" value="APCDDC"/>
    <property type="match status" value="1"/>
</dbReference>
<evidence type="ECO:0000256" key="7">
    <source>
        <dbReference type="ARBA" id="ARBA00023180"/>
    </source>
</evidence>
<feature type="signal peptide" evidence="10">
    <location>
        <begin position="1"/>
        <end position="18"/>
    </location>
</feature>
<gene>
    <name evidence="12" type="primary">APCDD1</name>
    <name evidence="12" type="ORF">ILYODFUR_022291</name>
</gene>
<evidence type="ECO:0000256" key="5">
    <source>
        <dbReference type="ARBA" id="ARBA00022729"/>
    </source>
</evidence>
<organism evidence="12 13">
    <name type="scientific">Ilyodon furcidens</name>
    <name type="common">goldbreast splitfin</name>
    <dbReference type="NCBI Taxonomy" id="33524"/>
    <lineage>
        <taxon>Eukaryota</taxon>
        <taxon>Metazoa</taxon>
        <taxon>Chordata</taxon>
        <taxon>Craniata</taxon>
        <taxon>Vertebrata</taxon>
        <taxon>Euteleostomi</taxon>
        <taxon>Actinopterygii</taxon>
        <taxon>Neopterygii</taxon>
        <taxon>Teleostei</taxon>
        <taxon>Neoteleostei</taxon>
        <taxon>Acanthomorphata</taxon>
        <taxon>Ovalentaria</taxon>
        <taxon>Atherinomorphae</taxon>
        <taxon>Cyprinodontiformes</taxon>
        <taxon>Goodeidae</taxon>
        <taxon>Ilyodon</taxon>
    </lineage>
</organism>
<dbReference type="PANTHER" id="PTHR31021">
    <property type="entry name" value="ADENOMATOSIS POLYPOSIS COLI DOWN-REGULATED 1"/>
    <property type="match status" value="1"/>
</dbReference>
<protein>
    <recommendedName>
        <fullName evidence="9">Protein APCDD1</fullName>
    </recommendedName>
</protein>
<evidence type="ECO:0000256" key="1">
    <source>
        <dbReference type="ARBA" id="ARBA00004251"/>
    </source>
</evidence>
<name>A0ABV0SRE4_9TELE</name>
<keyword evidence="2" id="KW-1003">Cell membrane</keyword>
<comment type="similarity">
    <text evidence="8">Belongs to the APCDD1 family.</text>
</comment>